<comment type="caution">
    <text evidence="2">The sequence shown here is derived from an EMBL/GenBank/DDBJ whole genome shotgun (WGS) entry which is preliminary data.</text>
</comment>
<dbReference type="GO" id="GO:0043828">
    <property type="term" value="F:tRNA 2-selenouridine synthase activity"/>
    <property type="evidence" value="ECO:0007669"/>
    <property type="project" value="InterPro"/>
</dbReference>
<dbReference type="Pfam" id="PF26341">
    <property type="entry name" value="AAA_SelU"/>
    <property type="match status" value="1"/>
</dbReference>
<dbReference type="InterPro" id="IPR017582">
    <property type="entry name" value="SelU"/>
</dbReference>
<dbReference type="PANTHER" id="PTHR30401:SF0">
    <property type="entry name" value="TRNA 2-SELENOURIDINE SYNTHASE"/>
    <property type="match status" value="1"/>
</dbReference>
<proteinExistence type="predicted"/>
<evidence type="ECO:0000313" key="2">
    <source>
        <dbReference type="EMBL" id="KKK72130.1"/>
    </source>
</evidence>
<gene>
    <name evidence="2" type="ORF">LCGC14_2906970</name>
</gene>
<dbReference type="AlphaFoldDB" id="A0A0F8YEJ1"/>
<protein>
    <recommendedName>
        <fullName evidence="1">tRNA 2-selenouridine synthase AAA domain-containing protein</fullName>
    </recommendedName>
</protein>
<reference evidence="2" key="1">
    <citation type="journal article" date="2015" name="Nature">
        <title>Complex archaea that bridge the gap between prokaryotes and eukaryotes.</title>
        <authorList>
            <person name="Spang A."/>
            <person name="Saw J.H."/>
            <person name="Jorgensen S.L."/>
            <person name="Zaremba-Niedzwiedzka K."/>
            <person name="Martijn J."/>
            <person name="Lind A.E."/>
            <person name="van Eijk R."/>
            <person name="Schleper C."/>
            <person name="Guy L."/>
            <person name="Ettema T.J."/>
        </authorList>
    </citation>
    <scope>NUCLEOTIDE SEQUENCE</scope>
</reference>
<dbReference type="EMBL" id="LAZR01057407">
    <property type="protein sequence ID" value="KKK72130.1"/>
    <property type="molecule type" value="Genomic_DNA"/>
</dbReference>
<sequence length="169" mass="18243">MKTAQGLTVLLVYLASAASGLGAEPAATVLVEAESSRVGSCTVPPSLWAAMRAARRIEVTAPTQARIGYLLRAYEDITADKDRLDAILAGLVRLQGHDRVETWRGYARDGALRPLAHDLITLHYDPRYAKQRGRDEDAEAGLGQVAATTLDQGDLERLADRIAGMMRSA</sequence>
<evidence type="ECO:0000259" key="1">
    <source>
        <dbReference type="Pfam" id="PF26341"/>
    </source>
</evidence>
<feature type="domain" description="tRNA 2-selenouridine synthase AAA" evidence="1">
    <location>
        <begin position="24"/>
        <end position="75"/>
    </location>
</feature>
<dbReference type="GO" id="GO:0002098">
    <property type="term" value="P:tRNA wobble uridine modification"/>
    <property type="evidence" value="ECO:0007669"/>
    <property type="project" value="InterPro"/>
</dbReference>
<dbReference type="InterPro" id="IPR058840">
    <property type="entry name" value="AAA_SelU"/>
</dbReference>
<organism evidence="2">
    <name type="scientific">marine sediment metagenome</name>
    <dbReference type="NCBI Taxonomy" id="412755"/>
    <lineage>
        <taxon>unclassified sequences</taxon>
        <taxon>metagenomes</taxon>
        <taxon>ecological metagenomes</taxon>
    </lineage>
</organism>
<name>A0A0F8YEJ1_9ZZZZ</name>
<accession>A0A0F8YEJ1</accession>
<dbReference type="PANTHER" id="PTHR30401">
    <property type="entry name" value="TRNA 2-SELENOURIDINE SYNTHASE"/>
    <property type="match status" value="1"/>
</dbReference>